<evidence type="ECO:0000313" key="5">
    <source>
        <dbReference type="EMBL" id="RYO90242.1"/>
    </source>
</evidence>
<dbReference type="InterPro" id="IPR008030">
    <property type="entry name" value="NmrA-like"/>
</dbReference>
<keyword evidence="2" id="KW-0521">NADP</keyword>
<protein>
    <recommendedName>
        <fullName evidence="4">NmrA-like domain-containing protein</fullName>
    </recommendedName>
</protein>
<evidence type="ECO:0000313" key="6">
    <source>
        <dbReference type="Proteomes" id="UP000294003"/>
    </source>
</evidence>
<organism evidence="5 6">
    <name type="scientific">Monosporascus cannonballus</name>
    <dbReference type="NCBI Taxonomy" id="155416"/>
    <lineage>
        <taxon>Eukaryota</taxon>
        <taxon>Fungi</taxon>
        <taxon>Dikarya</taxon>
        <taxon>Ascomycota</taxon>
        <taxon>Pezizomycotina</taxon>
        <taxon>Sordariomycetes</taxon>
        <taxon>Xylariomycetidae</taxon>
        <taxon>Xylariales</taxon>
        <taxon>Xylariales incertae sedis</taxon>
        <taxon>Monosporascus</taxon>
    </lineage>
</organism>
<dbReference type="Pfam" id="PF05368">
    <property type="entry name" value="NmrA"/>
    <property type="match status" value="1"/>
</dbReference>
<reference evidence="5 6" key="1">
    <citation type="submission" date="2018-06" db="EMBL/GenBank/DDBJ databases">
        <title>Complete Genomes of Monosporascus.</title>
        <authorList>
            <person name="Robinson A.J."/>
            <person name="Natvig D.O."/>
        </authorList>
    </citation>
    <scope>NUCLEOTIDE SEQUENCE [LARGE SCALE GENOMIC DNA]</scope>
    <source>
        <strain evidence="5 6">CBS 609.92</strain>
    </source>
</reference>
<dbReference type="PANTHER" id="PTHR42748">
    <property type="entry name" value="NITROGEN METABOLITE REPRESSION PROTEIN NMRA FAMILY MEMBER"/>
    <property type="match status" value="1"/>
</dbReference>
<comment type="caution">
    <text evidence="5">The sequence shown here is derived from an EMBL/GenBank/DDBJ whole genome shotgun (WGS) entry which is preliminary data.</text>
</comment>
<evidence type="ECO:0000256" key="1">
    <source>
        <dbReference type="ARBA" id="ARBA00006328"/>
    </source>
</evidence>
<accession>A0ABY0HCW5</accession>
<name>A0ABY0HCW5_9PEZI</name>
<dbReference type="InterPro" id="IPR036291">
    <property type="entry name" value="NAD(P)-bd_dom_sf"/>
</dbReference>
<keyword evidence="3" id="KW-0560">Oxidoreductase</keyword>
<evidence type="ECO:0000259" key="4">
    <source>
        <dbReference type="Pfam" id="PF05368"/>
    </source>
</evidence>
<dbReference type="Gene3D" id="3.40.50.720">
    <property type="entry name" value="NAD(P)-binding Rossmann-like Domain"/>
    <property type="match status" value="1"/>
</dbReference>
<keyword evidence="6" id="KW-1185">Reference proteome</keyword>
<proteinExistence type="inferred from homology"/>
<dbReference type="Proteomes" id="UP000294003">
    <property type="component" value="Unassembled WGS sequence"/>
</dbReference>
<evidence type="ECO:0000256" key="2">
    <source>
        <dbReference type="ARBA" id="ARBA00022857"/>
    </source>
</evidence>
<dbReference type="SUPFAM" id="SSF51735">
    <property type="entry name" value="NAD(P)-binding Rossmann-fold domains"/>
    <property type="match status" value="1"/>
</dbReference>
<feature type="domain" description="NmrA-like" evidence="4">
    <location>
        <begin position="17"/>
        <end position="271"/>
    </location>
</feature>
<dbReference type="PANTHER" id="PTHR42748:SF30">
    <property type="entry name" value="NMRA-LIKE DOMAIN-CONTAINING PROTEIN"/>
    <property type="match status" value="1"/>
</dbReference>
<gene>
    <name evidence="5" type="ORF">DL762_002764</name>
</gene>
<dbReference type="EMBL" id="QJNS01000059">
    <property type="protein sequence ID" value="RYO90242.1"/>
    <property type="molecule type" value="Genomic_DNA"/>
</dbReference>
<dbReference type="InterPro" id="IPR051164">
    <property type="entry name" value="NmrA-like_oxidored"/>
</dbReference>
<sequence>MPRLPTVTHPQSWVVPEQLRKLDWTVHATVRKLESQKATTLASIGVKLTQRDWDNEEALRSSIAGCDKVFLCLMSTVDDFDRERRHAVKIVRIAKAAGVKQVVTSTSLGVSQIDAADPLLKPSLLQELLVVKKAVEQAVLDGEFESWTFLRPAYFMTNFLKPNIDNYSDIVSEKIWKSAMTPDTKIGFIDPHDIGQFAIAAFKDPKGFKNRSLGLVSELLTPQEAMDRLGKAMGSPIKATFMTDEEIAAAHPMTVLFRMEKSMRNMSDYVDLEELGKIVPLTSFSEFLDREQGRVKKLT</sequence>
<evidence type="ECO:0000256" key="3">
    <source>
        <dbReference type="ARBA" id="ARBA00023002"/>
    </source>
</evidence>
<comment type="similarity">
    <text evidence="1">Belongs to the NmrA-type oxidoreductase family.</text>
</comment>